<dbReference type="Gene3D" id="1.10.150.110">
    <property type="entry name" value="DNA polymerase beta, N-terminal domain-like"/>
    <property type="match status" value="1"/>
</dbReference>
<gene>
    <name evidence="2" type="ORF">SOIL9_75800</name>
</gene>
<name>A0A6P2DKD7_9BACT</name>
<dbReference type="SUPFAM" id="SSF47802">
    <property type="entry name" value="DNA polymerase beta, N-terminal domain-like"/>
    <property type="match status" value="1"/>
</dbReference>
<sequence>MTLTNQDIARRLREHANELARAGNNLYRIRAFRSAAMAVLGLPADVTELLASGGPRELERVPGIGKSLATTIAGYLTAPTPTDGGMAA</sequence>
<feature type="domain" description="Crossover junction endonuclease MUS81-like HHH" evidence="1">
    <location>
        <begin position="4"/>
        <end position="77"/>
    </location>
</feature>
<accession>A0A6P2DKD7</accession>
<evidence type="ECO:0000259" key="1">
    <source>
        <dbReference type="Pfam" id="PF14716"/>
    </source>
</evidence>
<dbReference type="InterPro" id="IPR027421">
    <property type="entry name" value="DNA_pol_lamdba_lyase_dom_sf"/>
</dbReference>
<evidence type="ECO:0000313" key="3">
    <source>
        <dbReference type="Proteomes" id="UP000464178"/>
    </source>
</evidence>
<organism evidence="2 3">
    <name type="scientific">Gemmata massiliana</name>
    <dbReference type="NCBI Taxonomy" id="1210884"/>
    <lineage>
        <taxon>Bacteria</taxon>
        <taxon>Pseudomonadati</taxon>
        <taxon>Planctomycetota</taxon>
        <taxon>Planctomycetia</taxon>
        <taxon>Gemmatales</taxon>
        <taxon>Gemmataceae</taxon>
        <taxon>Gemmata</taxon>
    </lineage>
</organism>
<dbReference type="Proteomes" id="UP000464178">
    <property type="component" value="Chromosome"/>
</dbReference>
<dbReference type="EMBL" id="LR593886">
    <property type="protein sequence ID" value="VTS02246.1"/>
    <property type="molecule type" value="Genomic_DNA"/>
</dbReference>
<dbReference type="KEGG" id="gms:SOIL9_75800"/>
<reference evidence="2 3" key="1">
    <citation type="submission" date="2019-05" db="EMBL/GenBank/DDBJ databases">
        <authorList>
            <consortium name="Science for Life Laboratories"/>
        </authorList>
    </citation>
    <scope>NUCLEOTIDE SEQUENCE [LARGE SCALE GENOMIC DNA]</scope>
    <source>
        <strain evidence="2">Soil9</strain>
    </source>
</reference>
<dbReference type="RefSeq" id="WP_162672688.1">
    <property type="nucleotide sequence ID" value="NZ_LR593886.1"/>
</dbReference>
<dbReference type="AlphaFoldDB" id="A0A6P2DKD7"/>
<evidence type="ECO:0000313" key="2">
    <source>
        <dbReference type="EMBL" id="VTS02246.1"/>
    </source>
</evidence>
<dbReference type="Pfam" id="PF14716">
    <property type="entry name" value="HHH_8"/>
    <property type="match status" value="1"/>
</dbReference>
<dbReference type="InterPro" id="IPR010996">
    <property type="entry name" value="HHH_MUS81"/>
</dbReference>
<keyword evidence="3" id="KW-1185">Reference proteome</keyword>
<proteinExistence type="predicted"/>
<protein>
    <recommendedName>
        <fullName evidence="1">Crossover junction endonuclease MUS81-like HHH domain-containing protein</fullName>
    </recommendedName>
</protein>